<evidence type="ECO:0000313" key="3">
    <source>
        <dbReference type="EMBL" id="MCS5727473.1"/>
    </source>
</evidence>
<keyword evidence="2" id="KW-0812">Transmembrane</keyword>
<proteinExistence type="predicted"/>
<feature type="region of interest" description="Disordered" evidence="1">
    <location>
        <begin position="80"/>
        <end position="127"/>
    </location>
</feature>
<evidence type="ECO:0000256" key="2">
    <source>
        <dbReference type="SAM" id="Phobius"/>
    </source>
</evidence>
<dbReference type="RefSeq" id="WP_259530464.1">
    <property type="nucleotide sequence ID" value="NZ_JANLCK010000011.1"/>
</dbReference>
<keyword evidence="2" id="KW-1133">Transmembrane helix</keyword>
<keyword evidence="4" id="KW-1185">Reference proteome</keyword>
<sequence length="289" mass="29385">MEHTDPDALALIALGDTTATDRERAHLASCAVCSDELDALTRTVQHARAADAEPLVDPAAAVWARIHDELQLSIDLPASGSAPAATSPAETSPAATSPAGTSPAATSPAATRAAAPAASSHLATRKPASRRRARLWAPLAGAALVLGLVAGAGVGVWWQGSQQSPRGIAVAGAELAPFPDWPDARGSAVVEQSGDGRRQVVVDVDAAVDPAVDPAAGGGEAPLREVWLIRGDGTGLVSIGFLDGREGRFDVPSGIDLAQYSLVDISAETDDGDPTHSGDSILRGELSEL</sequence>
<organism evidence="3 4">
    <name type="scientific">Herbiconiux oxytropis</name>
    <dbReference type="NCBI Taxonomy" id="2970915"/>
    <lineage>
        <taxon>Bacteria</taxon>
        <taxon>Bacillati</taxon>
        <taxon>Actinomycetota</taxon>
        <taxon>Actinomycetes</taxon>
        <taxon>Micrococcales</taxon>
        <taxon>Microbacteriaceae</taxon>
        <taxon>Herbiconiux</taxon>
    </lineage>
</organism>
<evidence type="ECO:0000313" key="4">
    <source>
        <dbReference type="Proteomes" id="UP001165587"/>
    </source>
</evidence>
<feature type="region of interest" description="Disordered" evidence="1">
    <location>
        <begin position="268"/>
        <end position="289"/>
    </location>
</feature>
<feature type="compositionally biased region" description="Low complexity" evidence="1">
    <location>
        <begin position="80"/>
        <end position="120"/>
    </location>
</feature>
<dbReference type="EMBL" id="JANLCK010000011">
    <property type="protein sequence ID" value="MCS5727473.1"/>
    <property type="molecule type" value="Genomic_DNA"/>
</dbReference>
<evidence type="ECO:0000256" key="1">
    <source>
        <dbReference type="SAM" id="MobiDB-lite"/>
    </source>
</evidence>
<dbReference type="AlphaFoldDB" id="A0AA41XJT6"/>
<accession>A0AA41XJT6</accession>
<keyword evidence="2" id="KW-0472">Membrane</keyword>
<dbReference type="Proteomes" id="UP001165587">
    <property type="component" value="Unassembled WGS sequence"/>
</dbReference>
<comment type="caution">
    <text evidence="3">The sequence shown here is derived from an EMBL/GenBank/DDBJ whole genome shotgun (WGS) entry which is preliminary data.</text>
</comment>
<name>A0AA41XJT6_9MICO</name>
<protein>
    <submittedName>
        <fullName evidence="3">Anti-sigma factor</fullName>
    </submittedName>
</protein>
<gene>
    <name evidence="3" type="ORF">N1028_16380</name>
</gene>
<reference evidence="3" key="1">
    <citation type="submission" date="2022-08" db="EMBL/GenBank/DDBJ databases">
        <authorList>
            <person name="Deng Y."/>
            <person name="Han X.-F."/>
            <person name="Zhang Y.-Q."/>
        </authorList>
    </citation>
    <scope>NUCLEOTIDE SEQUENCE</scope>
    <source>
        <strain evidence="3">CPCC 203407</strain>
    </source>
</reference>
<feature type="transmembrane region" description="Helical" evidence="2">
    <location>
        <begin position="135"/>
        <end position="158"/>
    </location>
</feature>